<feature type="region of interest" description="Disordered" evidence="1">
    <location>
        <begin position="81"/>
        <end position="109"/>
    </location>
</feature>
<dbReference type="AlphaFoldDB" id="A0AAJ8M3F3"/>
<accession>A0AAJ8M3F3</accession>
<proteinExistence type="predicted"/>
<reference evidence="3" key="1">
    <citation type="submission" date="2016-06" db="EMBL/GenBank/DDBJ databases">
        <authorList>
            <person name="Cuomo C."/>
            <person name="Litvintseva A."/>
            <person name="Heitman J."/>
            <person name="Chen Y."/>
            <person name="Sun S."/>
            <person name="Springer D."/>
            <person name="Dromer F."/>
            <person name="Young S."/>
            <person name="Zeng Q."/>
            <person name="Chapman S."/>
            <person name="Gujja S."/>
            <person name="Saif S."/>
            <person name="Birren B."/>
        </authorList>
    </citation>
    <scope>NUCLEOTIDE SEQUENCE</scope>
    <source>
        <strain evidence="3">CBS 7841</strain>
    </source>
</reference>
<dbReference type="Proteomes" id="UP000094043">
    <property type="component" value="Chromosome 6"/>
</dbReference>
<keyword evidence="4" id="KW-1185">Reference proteome</keyword>
<dbReference type="KEGG" id="cdep:91089096"/>
<gene>
    <name evidence="3" type="ORF">L203_104887</name>
</gene>
<dbReference type="GeneID" id="91089096"/>
<dbReference type="EMBL" id="CP143789">
    <property type="protein sequence ID" value="WVN89657.1"/>
    <property type="molecule type" value="Genomic_DNA"/>
</dbReference>
<reference evidence="3" key="3">
    <citation type="submission" date="2024-01" db="EMBL/GenBank/DDBJ databases">
        <authorList>
            <person name="Coelho M.A."/>
            <person name="David-Palma M."/>
            <person name="Shea T."/>
            <person name="Sun S."/>
            <person name="Cuomo C.A."/>
            <person name="Heitman J."/>
        </authorList>
    </citation>
    <scope>NUCLEOTIDE SEQUENCE</scope>
    <source>
        <strain evidence="3">CBS 7841</strain>
    </source>
</reference>
<evidence type="ECO:0000313" key="3">
    <source>
        <dbReference type="EMBL" id="WVN89657.1"/>
    </source>
</evidence>
<evidence type="ECO:0000256" key="1">
    <source>
        <dbReference type="SAM" id="MobiDB-lite"/>
    </source>
</evidence>
<name>A0AAJ8M3F3_9TREE</name>
<sequence>METVPGAGSYTSSSRLGQSHALAMKTSIFPSSLVLPIKLPNINIHYQMFPYKHISPPHSPPSTPCSPWSSYSAAENGSFSMLSPTSTGTPSPSPTRSHFDMSSMDRPPRPSRLLLRRLRIARATSRGIDLQRLTPQRIGRAIGAKFMRGVKRGSLPFLIVFFSCIVVFFSALTGVGYTGPISMDPLDAVAAPSTDGGFILGEPGFDLTNDRLRLERKMAEQKALEEAWVRMSRPMDGAWMRQQRDHKAVRRVPVQQGNDVAYKTEVTMEPKGGASDKLR</sequence>
<protein>
    <submittedName>
        <fullName evidence="3">Uncharacterized protein</fullName>
    </submittedName>
</protein>
<keyword evidence="2" id="KW-1133">Transmembrane helix</keyword>
<evidence type="ECO:0000313" key="4">
    <source>
        <dbReference type="Proteomes" id="UP000094043"/>
    </source>
</evidence>
<keyword evidence="2" id="KW-0472">Membrane</keyword>
<feature type="transmembrane region" description="Helical" evidence="2">
    <location>
        <begin position="155"/>
        <end position="177"/>
    </location>
</feature>
<evidence type="ECO:0000256" key="2">
    <source>
        <dbReference type="SAM" id="Phobius"/>
    </source>
</evidence>
<dbReference type="RefSeq" id="XP_066070357.1">
    <property type="nucleotide sequence ID" value="XM_066214260.1"/>
</dbReference>
<keyword evidence="2" id="KW-0812">Transmembrane</keyword>
<reference evidence="3" key="2">
    <citation type="journal article" date="2022" name="Elife">
        <title>Obligate sexual reproduction of a homothallic fungus closely related to the Cryptococcus pathogenic species complex.</title>
        <authorList>
            <person name="Passer A.R."/>
            <person name="Clancey S.A."/>
            <person name="Shea T."/>
            <person name="David-Palma M."/>
            <person name="Averette A.F."/>
            <person name="Boekhout T."/>
            <person name="Porcel B.M."/>
            <person name="Nowrousian M."/>
            <person name="Cuomo C.A."/>
            <person name="Sun S."/>
            <person name="Heitman J."/>
            <person name="Coelho M.A."/>
        </authorList>
    </citation>
    <scope>NUCLEOTIDE SEQUENCE</scope>
    <source>
        <strain evidence="3">CBS 7841</strain>
    </source>
</reference>
<organism evidence="3 4">
    <name type="scientific">Cryptococcus depauperatus CBS 7841</name>
    <dbReference type="NCBI Taxonomy" id="1295531"/>
    <lineage>
        <taxon>Eukaryota</taxon>
        <taxon>Fungi</taxon>
        <taxon>Dikarya</taxon>
        <taxon>Basidiomycota</taxon>
        <taxon>Agaricomycotina</taxon>
        <taxon>Tremellomycetes</taxon>
        <taxon>Tremellales</taxon>
        <taxon>Cryptococcaceae</taxon>
        <taxon>Cryptococcus</taxon>
    </lineage>
</organism>